<dbReference type="GO" id="GO:0003677">
    <property type="term" value="F:DNA binding"/>
    <property type="evidence" value="ECO:0007669"/>
    <property type="project" value="InterPro"/>
</dbReference>
<dbReference type="InterPro" id="IPR001387">
    <property type="entry name" value="Cro/C1-type_HTH"/>
</dbReference>
<evidence type="ECO:0000313" key="4">
    <source>
        <dbReference type="Proteomes" id="UP000023268"/>
    </source>
</evidence>
<proteinExistence type="predicted"/>
<evidence type="ECO:0000256" key="1">
    <source>
        <dbReference type="SAM" id="Coils"/>
    </source>
</evidence>
<dbReference type="CDD" id="cd00093">
    <property type="entry name" value="HTH_XRE"/>
    <property type="match status" value="1"/>
</dbReference>
<dbReference type="eggNOG" id="COG2944">
    <property type="taxonomic scope" value="Bacteria"/>
</dbReference>
<dbReference type="RefSeq" id="WP_035609223.1">
    <property type="nucleotide sequence ID" value="NZ_JEMG01000001.1"/>
</dbReference>
<comment type="caution">
    <text evidence="3">The sequence shown here is derived from an EMBL/GenBank/DDBJ whole genome shotgun (WGS) entry which is preliminary data.</text>
</comment>
<dbReference type="OrthoDB" id="5957380at2"/>
<dbReference type="SMART" id="SM00530">
    <property type="entry name" value="HTH_XRE"/>
    <property type="match status" value="1"/>
</dbReference>
<dbReference type="STRING" id="1458275.AZ34_14515"/>
<name>A0A016XJT1_9BURK</name>
<evidence type="ECO:0000313" key="3">
    <source>
        <dbReference type="EMBL" id="EYC52150.1"/>
    </source>
</evidence>
<gene>
    <name evidence="3" type="ORF">AZ34_14515</name>
</gene>
<dbReference type="AlphaFoldDB" id="A0A016XJT1"/>
<dbReference type="Gene3D" id="1.10.260.40">
    <property type="entry name" value="lambda repressor-like DNA-binding domains"/>
    <property type="match status" value="1"/>
</dbReference>
<dbReference type="EMBL" id="JEMG01000001">
    <property type="protein sequence ID" value="EYC52150.1"/>
    <property type="molecule type" value="Genomic_DNA"/>
</dbReference>
<accession>A0A016XJT1</accession>
<dbReference type="Pfam" id="PF01381">
    <property type="entry name" value="HTH_3"/>
    <property type="match status" value="1"/>
</dbReference>
<organism evidence="3 4">
    <name type="scientific">Hylemonella gracilis str. Niagara R</name>
    <dbReference type="NCBI Taxonomy" id="1458275"/>
    <lineage>
        <taxon>Bacteria</taxon>
        <taxon>Pseudomonadati</taxon>
        <taxon>Pseudomonadota</taxon>
        <taxon>Betaproteobacteria</taxon>
        <taxon>Burkholderiales</taxon>
        <taxon>Comamonadaceae</taxon>
        <taxon>Hylemonella</taxon>
    </lineage>
</organism>
<dbReference type="InterPro" id="IPR010982">
    <property type="entry name" value="Lambda_DNA-bd_dom_sf"/>
</dbReference>
<protein>
    <submittedName>
        <fullName evidence="3">XRE family transcriptional regulator</fullName>
    </submittedName>
</protein>
<keyword evidence="1" id="KW-0175">Coiled coil</keyword>
<feature type="coiled-coil region" evidence="1">
    <location>
        <begin position="17"/>
        <end position="58"/>
    </location>
</feature>
<reference evidence="3 4" key="1">
    <citation type="submission" date="2014-02" db="EMBL/GenBank/DDBJ databases">
        <title>Draft Genome of Hylemonella gracilis isolated from the Niagara River.</title>
        <authorList>
            <person name="Pawlowski D.R."/>
            <person name="Koudelka G.B."/>
        </authorList>
    </citation>
    <scope>NUCLEOTIDE SEQUENCE [LARGE SCALE GENOMIC DNA]</scope>
    <source>
        <strain evidence="3 4">Niagara R</strain>
    </source>
</reference>
<dbReference type="Proteomes" id="UP000023268">
    <property type="component" value="Unassembled WGS sequence"/>
</dbReference>
<dbReference type="PROSITE" id="PS50943">
    <property type="entry name" value="HTH_CROC1"/>
    <property type="match status" value="1"/>
</dbReference>
<feature type="domain" description="HTH cro/C1-type" evidence="2">
    <location>
        <begin position="80"/>
        <end position="126"/>
    </location>
</feature>
<evidence type="ECO:0000259" key="2">
    <source>
        <dbReference type="PROSITE" id="PS50943"/>
    </source>
</evidence>
<sequence>MTNITSLLKSEISRLARKEVRSEIDSLKKAAAHYRSDIAALKQALAAQEKLINRLRKTETSATNAPSDENPKLRFRAAGFASLRKKLGLSAAEMGKLLGVSLQTIYHWEKGQAKPRASQLQGIAEVRKLGKRGAAARLAET</sequence>
<dbReference type="SUPFAM" id="SSF47413">
    <property type="entry name" value="lambda repressor-like DNA-binding domains"/>
    <property type="match status" value="1"/>
</dbReference>